<dbReference type="HOGENOM" id="CLU_885715_0_0_1"/>
<dbReference type="Proteomes" id="UP000030752">
    <property type="component" value="Unassembled WGS sequence"/>
</dbReference>
<evidence type="ECO:0000313" key="3">
    <source>
        <dbReference type="Proteomes" id="UP000030752"/>
    </source>
</evidence>
<accession>W2S6W8</accession>
<feature type="region of interest" description="Disordered" evidence="1">
    <location>
        <begin position="150"/>
        <end position="171"/>
    </location>
</feature>
<dbReference type="AlphaFoldDB" id="W2S6W8"/>
<dbReference type="GeneID" id="19978456"/>
<organism evidence="2 3">
    <name type="scientific">Cyphellophora europaea (strain CBS 101466)</name>
    <name type="common">Phialophora europaea</name>
    <dbReference type="NCBI Taxonomy" id="1220924"/>
    <lineage>
        <taxon>Eukaryota</taxon>
        <taxon>Fungi</taxon>
        <taxon>Dikarya</taxon>
        <taxon>Ascomycota</taxon>
        <taxon>Pezizomycotina</taxon>
        <taxon>Eurotiomycetes</taxon>
        <taxon>Chaetothyriomycetidae</taxon>
        <taxon>Chaetothyriales</taxon>
        <taxon>Cyphellophoraceae</taxon>
        <taxon>Cyphellophora</taxon>
    </lineage>
</organism>
<sequence>MTDFSATITATDDSAWHDYGVYHAPSSASRLIICESDAAHTPLFFASPALYKGKTNKPDVTLHVIQPTGLDAAANADGRRLSTAAGKQGPIIATAHFRNTGRTIGLAFGDPASSEGVHWEKMKQENLSKGRYSFSLPPVDALHHPRHYDSPFTRDLPSNHPATTDGLRKSDGCGQFSPSMTNYKAPIPPSTISVSQSPLSGRHLTWKRTHHVGSGLESASAAAAFYRRLSMANWKLVDDATGTIVALFESNGLKSVKKRGRLRVRKDSVLDEAGAPSGLGMRDEGRSCGEVDQTLLLGVVLSYCVVEERLRRDG</sequence>
<dbReference type="VEuPathDB" id="FungiDB:HMPREF1541_11117"/>
<name>W2S6W8_CYPE1</name>
<proteinExistence type="predicted"/>
<dbReference type="InParanoid" id="W2S6W8"/>
<dbReference type="RefSeq" id="XP_008714008.1">
    <property type="nucleotide sequence ID" value="XM_008715786.1"/>
</dbReference>
<protein>
    <submittedName>
        <fullName evidence="2">Uncharacterized protein</fullName>
    </submittedName>
</protein>
<dbReference type="EMBL" id="KI635847">
    <property type="protein sequence ID" value="ETN43793.1"/>
    <property type="molecule type" value="Genomic_DNA"/>
</dbReference>
<gene>
    <name evidence="2" type="ORF">HMPREF1541_11117</name>
</gene>
<evidence type="ECO:0000313" key="2">
    <source>
        <dbReference type="EMBL" id="ETN43793.1"/>
    </source>
</evidence>
<reference evidence="2 3" key="1">
    <citation type="submission" date="2013-03" db="EMBL/GenBank/DDBJ databases">
        <title>The Genome Sequence of Phialophora europaea CBS 101466.</title>
        <authorList>
            <consortium name="The Broad Institute Genomics Platform"/>
            <person name="Cuomo C."/>
            <person name="de Hoog S."/>
            <person name="Gorbushina A."/>
            <person name="Walker B."/>
            <person name="Young S.K."/>
            <person name="Zeng Q."/>
            <person name="Gargeya S."/>
            <person name="Fitzgerald M."/>
            <person name="Haas B."/>
            <person name="Abouelleil A."/>
            <person name="Allen A.W."/>
            <person name="Alvarado L."/>
            <person name="Arachchi H.M."/>
            <person name="Berlin A.M."/>
            <person name="Chapman S.B."/>
            <person name="Gainer-Dewar J."/>
            <person name="Goldberg J."/>
            <person name="Griggs A."/>
            <person name="Gujja S."/>
            <person name="Hansen M."/>
            <person name="Howarth C."/>
            <person name="Imamovic A."/>
            <person name="Ireland A."/>
            <person name="Larimer J."/>
            <person name="McCowan C."/>
            <person name="Murphy C."/>
            <person name="Pearson M."/>
            <person name="Poon T.W."/>
            <person name="Priest M."/>
            <person name="Roberts A."/>
            <person name="Saif S."/>
            <person name="Shea T."/>
            <person name="Sisk P."/>
            <person name="Sykes S."/>
            <person name="Wortman J."/>
            <person name="Nusbaum C."/>
            <person name="Birren B."/>
        </authorList>
    </citation>
    <scope>NUCLEOTIDE SEQUENCE [LARGE SCALE GENOMIC DNA]</scope>
    <source>
        <strain evidence="2 3">CBS 101466</strain>
    </source>
</reference>
<evidence type="ECO:0000256" key="1">
    <source>
        <dbReference type="SAM" id="MobiDB-lite"/>
    </source>
</evidence>
<dbReference type="OrthoDB" id="3431997at2759"/>
<keyword evidence="3" id="KW-1185">Reference proteome</keyword>